<evidence type="ECO:0000256" key="1">
    <source>
        <dbReference type="ARBA" id="ARBA00004323"/>
    </source>
</evidence>
<keyword evidence="10" id="KW-1015">Disulfide bond</keyword>
<dbReference type="InParanoid" id="A0A672GK02"/>
<evidence type="ECO:0000256" key="9">
    <source>
        <dbReference type="ARBA" id="ARBA00023136"/>
    </source>
</evidence>
<dbReference type="InterPro" id="IPR038578">
    <property type="entry name" value="GT29-like_sf"/>
</dbReference>
<reference evidence="12" key="1">
    <citation type="submission" date="2019-06" db="EMBL/GenBank/DDBJ databases">
        <authorList>
            <consortium name="Wellcome Sanger Institute Data Sharing"/>
        </authorList>
    </citation>
    <scope>NUCLEOTIDE SEQUENCE [LARGE SCALE GENOMIC DNA]</scope>
</reference>
<dbReference type="OMA" id="QHNIVIR"/>
<keyword evidence="11" id="KW-0325">Glycoprotein</keyword>
<keyword evidence="6" id="KW-0735">Signal-anchor</keyword>
<accession>A0A672GK02</accession>
<reference evidence="12" key="2">
    <citation type="submission" date="2025-08" db="UniProtKB">
        <authorList>
            <consortium name="Ensembl"/>
        </authorList>
    </citation>
    <scope>IDENTIFICATION</scope>
</reference>
<comment type="similarity">
    <text evidence="2">Belongs to the glycosyltransferase 29 family.</text>
</comment>
<keyword evidence="9" id="KW-0472">Membrane</keyword>
<comment type="subcellular location">
    <subcellularLocation>
        <location evidence="1">Golgi apparatus membrane</location>
        <topology evidence="1">Single-pass type II membrane protein</topology>
    </subcellularLocation>
</comment>
<name>A0A672GK02_SALFA</name>
<organism evidence="12 13">
    <name type="scientific">Salarias fasciatus</name>
    <name type="common">Jewelled blenny</name>
    <name type="synonym">Blennius fasciatus</name>
    <dbReference type="NCBI Taxonomy" id="181472"/>
    <lineage>
        <taxon>Eukaryota</taxon>
        <taxon>Metazoa</taxon>
        <taxon>Chordata</taxon>
        <taxon>Craniata</taxon>
        <taxon>Vertebrata</taxon>
        <taxon>Euteleostomi</taxon>
        <taxon>Actinopterygii</taxon>
        <taxon>Neopterygii</taxon>
        <taxon>Teleostei</taxon>
        <taxon>Neoteleostei</taxon>
        <taxon>Acanthomorphata</taxon>
        <taxon>Ovalentaria</taxon>
        <taxon>Blenniimorphae</taxon>
        <taxon>Blenniiformes</taxon>
        <taxon>Blennioidei</taxon>
        <taxon>Blenniidae</taxon>
        <taxon>Salariinae</taxon>
        <taxon>Salarias</taxon>
    </lineage>
</organism>
<evidence type="ECO:0008006" key="14">
    <source>
        <dbReference type="Google" id="ProtNLM"/>
    </source>
</evidence>
<dbReference type="GO" id="GO:0000139">
    <property type="term" value="C:Golgi membrane"/>
    <property type="evidence" value="ECO:0007669"/>
    <property type="project" value="UniProtKB-SubCell"/>
</dbReference>
<dbReference type="FunFam" id="3.90.1480.20:FF:000015">
    <property type="entry name" value="Lactosylceramide alpha-2,3-sialyltransferase"/>
    <property type="match status" value="1"/>
</dbReference>
<keyword evidence="13" id="KW-1185">Reference proteome</keyword>
<evidence type="ECO:0000313" key="12">
    <source>
        <dbReference type="Ensembl" id="ENSSFAP00005018617.1"/>
    </source>
</evidence>
<dbReference type="PANTHER" id="PTHR46032">
    <property type="entry name" value="ALPHA-2,3-SIALYLTRANSFERASE ST3GAL I ISOFORM X1"/>
    <property type="match status" value="1"/>
</dbReference>
<evidence type="ECO:0000256" key="4">
    <source>
        <dbReference type="ARBA" id="ARBA00022679"/>
    </source>
</evidence>
<keyword evidence="7" id="KW-1133">Transmembrane helix</keyword>
<dbReference type="InterPro" id="IPR051757">
    <property type="entry name" value="Beta-gal_alpha2-3_sialyltrans"/>
</dbReference>
<evidence type="ECO:0000256" key="6">
    <source>
        <dbReference type="ARBA" id="ARBA00022968"/>
    </source>
</evidence>
<dbReference type="GO" id="GO:0003836">
    <property type="term" value="F:beta-galactoside (CMP) alpha-2,3-sialyltransferase activity"/>
    <property type="evidence" value="ECO:0007669"/>
    <property type="project" value="TreeGrafter"/>
</dbReference>
<dbReference type="Proteomes" id="UP000472267">
    <property type="component" value="Chromosome 22"/>
</dbReference>
<evidence type="ECO:0000256" key="10">
    <source>
        <dbReference type="ARBA" id="ARBA00023157"/>
    </source>
</evidence>
<dbReference type="InterPro" id="IPR001675">
    <property type="entry name" value="Glyco_trans_29"/>
</dbReference>
<evidence type="ECO:0000256" key="11">
    <source>
        <dbReference type="ARBA" id="ARBA00023180"/>
    </source>
</evidence>
<dbReference type="Pfam" id="PF00777">
    <property type="entry name" value="Glyco_transf_29"/>
    <property type="match status" value="2"/>
</dbReference>
<dbReference type="Ensembl" id="ENSSFAT00005019348.1">
    <property type="protein sequence ID" value="ENSSFAP00005018617.1"/>
    <property type="gene ID" value="ENSSFAG00005009794.1"/>
</dbReference>
<keyword evidence="4" id="KW-0808">Transferase</keyword>
<proteinExistence type="inferred from homology"/>
<gene>
    <name evidence="12" type="primary">LOC115409574</name>
</gene>
<sequence length="303" mass="34892">MRCRFRPRILTSVLLCVATAGLFLGSMGNFPVPLSLRSLWGSRLCSCSKCLPERNPCFTEMIQEAPHPFLTKEHAISAADFKWWKPIQGEKRNFTFYNATVEKVFEMFPRFPTLLGPHPDRCRSCAVVGNSGNLKGSRYGPLIDQHNIVIRINRARTAGYEQDVGTKTTHHIMYPESRTQLDNSTYLLFFPFKTTDFLWLMDHYPLTVGNIMVPAFMKYVHEAWLRRVGSYPSTGFMALALSTYFCDEVHVFGFGADRDGNWDHYFEKLQNKNLKTGGHPGSYEYTMIEKLHKKNIIQFFKGM</sequence>
<evidence type="ECO:0000256" key="7">
    <source>
        <dbReference type="ARBA" id="ARBA00022989"/>
    </source>
</evidence>
<reference evidence="12" key="3">
    <citation type="submission" date="2025-09" db="UniProtKB">
        <authorList>
            <consortium name="Ensembl"/>
        </authorList>
    </citation>
    <scope>IDENTIFICATION</scope>
</reference>
<dbReference type="AlphaFoldDB" id="A0A672GK02"/>
<evidence type="ECO:0000256" key="3">
    <source>
        <dbReference type="ARBA" id="ARBA00022676"/>
    </source>
</evidence>
<keyword evidence="5" id="KW-0812">Transmembrane</keyword>
<keyword evidence="3" id="KW-0328">Glycosyltransferase</keyword>
<protein>
    <recommendedName>
        <fullName evidence="14">ST3 beta-galactoside alpha-2,3-sialyltransferase 1</fullName>
    </recommendedName>
</protein>
<dbReference type="Gene3D" id="3.90.1480.20">
    <property type="entry name" value="Glycosyl transferase family 29"/>
    <property type="match status" value="1"/>
</dbReference>
<evidence type="ECO:0000256" key="2">
    <source>
        <dbReference type="ARBA" id="ARBA00006003"/>
    </source>
</evidence>
<evidence type="ECO:0000256" key="8">
    <source>
        <dbReference type="ARBA" id="ARBA00023034"/>
    </source>
</evidence>
<keyword evidence="8" id="KW-0333">Golgi apparatus</keyword>
<evidence type="ECO:0000313" key="13">
    <source>
        <dbReference type="Proteomes" id="UP000472267"/>
    </source>
</evidence>
<dbReference type="GO" id="GO:0097503">
    <property type="term" value="P:sialylation"/>
    <property type="evidence" value="ECO:0007669"/>
    <property type="project" value="TreeGrafter"/>
</dbReference>
<evidence type="ECO:0000256" key="5">
    <source>
        <dbReference type="ARBA" id="ARBA00022692"/>
    </source>
</evidence>
<dbReference type="PANTHER" id="PTHR46032:SF6">
    <property type="entry name" value="CMP-N-ACETYLNEURAMINATE-BETA-GALACTOSAMIDE-ALPHA-2,3-SIALYLTRANSFERASE 1"/>
    <property type="match status" value="1"/>
</dbReference>